<evidence type="ECO:0000313" key="9">
    <source>
        <dbReference type="EMBL" id="CAA7395226.1"/>
    </source>
</evidence>
<dbReference type="InterPro" id="IPR027329">
    <property type="entry name" value="TPX2_C"/>
</dbReference>
<accession>A0A7I8KD75</accession>
<evidence type="ECO:0000256" key="3">
    <source>
        <dbReference type="ARBA" id="ARBA00022490"/>
    </source>
</evidence>
<dbReference type="Pfam" id="PF06886">
    <property type="entry name" value="TPX2"/>
    <property type="match status" value="1"/>
</dbReference>
<evidence type="ECO:0000256" key="6">
    <source>
        <dbReference type="SAM" id="Coils"/>
    </source>
</evidence>
<reference evidence="9" key="1">
    <citation type="submission" date="2020-02" db="EMBL/GenBank/DDBJ databases">
        <authorList>
            <person name="Scholz U."/>
            <person name="Mascher M."/>
            <person name="Fiebig A."/>
        </authorList>
    </citation>
    <scope>NUCLEOTIDE SEQUENCE</scope>
</reference>
<name>A0A7I8KD75_SPIIN</name>
<proteinExistence type="inferred from homology"/>
<sequence length="260" mass="28509">MLETGSSSSVNRNKFSWATELHSSYAVKREANPQLMSMKSLQADNGKHPDEEDTCSVASSTTASIRAAKFKPTVATAPIFRCTQRAERRKEFYSKLEEKHQALEAEKNQQEARTKEEKEAALKQLRKNMIFKATPMPSFYQEGPPPKVELKKPPPTRAKSPKFGRRKSCSDASNQAHVEKAQVPVCGQVSRHSLGNHKEVNDKLQRGAKKGGAAAAACKDKEALPKAVKESPKSTVQEVNEEGSAFSQNNAEASAGIAVQ</sequence>
<keyword evidence="6" id="KW-0175">Coiled coil</keyword>
<feature type="region of interest" description="Disordered" evidence="7">
    <location>
        <begin position="134"/>
        <end position="260"/>
    </location>
</feature>
<feature type="compositionally biased region" description="Basic and acidic residues" evidence="7">
    <location>
        <begin position="218"/>
        <end position="232"/>
    </location>
</feature>
<protein>
    <recommendedName>
        <fullName evidence="8">TPX2 C-terminal domain-containing protein</fullName>
    </recommendedName>
</protein>
<organism evidence="9 10">
    <name type="scientific">Spirodela intermedia</name>
    <name type="common">Intermediate duckweed</name>
    <dbReference type="NCBI Taxonomy" id="51605"/>
    <lineage>
        <taxon>Eukaryota</taxon>
        <taxon>Viridiplantae</taxon>
        <taxon>Streptophyta</taxon>
        <taxon>Embryophyta</taxon>
        <taxon>Tracheophyta</taxon>
        <taxon>Spermatophyta</taxon>
        <taxon>Magnoliopsida</taxon>
        <taxon>Liliopsida</taxon>
        <taxon>Araceae</taxon>
        <taxon>Lemnoideae</taxon>
        <taxon>Spirodela</taxon>
    </lineage>
</organism>
<feature type="region of interest" description="Disordered" evidence="7">
    <location>
        <begin position="29"/>
        <end position="58"/>
    </location>
</feature>
<feature type="compositionally biased region" description="Basic and acidic residues" evidence="7">
    <location>
        <begin position="196"/>
        <end position="205"/>
    </location>
</feature>
<dbReference type="AlphaFoldDB" id="A0A7I8KD75"/>
<evidence type="ECO:0000259" key="8">
    <source>
        <dbReference type="Pfam" id="PF06886"/>
    </source>
</evidence>
<evidence type="ECO:0000256" key="5">
    <source>
        <dbReference type="ARBA" id="ARBA00023212"/>
    </source>
</evidence>
<keyword evidence="10" id="KW-1185">Reference proteome</keyword>
<keyword evidence="5" id="KW-0206">Cytoskeleton</keyword>
<dbReference type="PANTHER" id="PTHR46372">
    <property type="entry name" value="PROTEIN WVD2-LIKE 3"/>
    <property type="match status" value="1"/>
</dbReference>
<evidence type="ECO:0000256" key="4">
    <source>
        <dbReference type="ARBA" id="ARBA00022701"/>
    </source>
</evidence>
<gene>
    <name evidence="9" type="ORF">SI8410_04005887</name>
</gene>
<dbReference type="InterPro" id="IPR044806">
    <property type="entry name" value="WVD2/WDL1-4"/>
</dbReference>
<dbReference type="Proteomes" id="UP000663760">
    <property type="component" value="Chromosome 4"/>
</dbReference>
<dbReference type="GO" id="GO:0000226">
    <property type="term" value="P:microtubule cytoskeleton organization"/>
    <property type="evidence" value="ECO:0007669"/>
    <property type="project" value="InterPro"/>
</dbReference>
<comment type="subcellular location">
    <subcellularLocation>
        <location evidence="1">Cytoplasm</location>
        <location evidence="1">Cytoskeleton</location>
    </subcellularLocation>
</comment>
<keyword evidence="4" id="KW-0493">Microtubule</keyword>
<dbReference type="PANTHER" id="PTHR46372:SF2">
    <property type="entry name" value="PROTEIN WVD2-LIKE 3"/>
    <property type="match status" value="1"/>
</dbReference>
<comment type="similarity">
    <text evidence="2">Belongs to the TPX2 family.</text>
</comment>
<feature type="coiled-coil region" evidence="6">
    <location>
        <begin position="86"/>
        <end position="128"/>
    </location>
</feature>
<dbReference type="OrthoDB" id="1925970at2759"/>
<dbReference type="EMBL" id="LR746267">
    <property type="protein sequence ID" value="CAA7395226.1"/>
    <property type="molecule type" value="Genomic_DNA"/>
</dbReference>
<dbReference type="GO" id="GO:0005874">
    <property type="term" value="C:microtubule"/>
    <property type="evidence" value="ECO:0007669"/>
    <property type="project" value="UniProtKB-KW"/>
</dbReference>
<feature type="domain" description="TPX2 C-terminal" evidence="8">
    <location>
        <begin position="80"/>
        <end position="156"/>
    </location>
</feature>
<evidence type="ECO:0000256" key="1">
    <source>
        <dbReference type="ARBA" id="ARBA00004245"/>
    </source>
</evidence>
<dbReference type="GO" id="GO:0008017">
    <property type="term" value="F:microtubule binding"/>
    <property type="evidence" value="ECO:0007669"/>
    <property type="project" value="InterPro"/>
</dbReference>
<evidence type="ECO:0000256" key="7">
    <source>
        <dbReference type="SAM" id="MobiDB-lite"/>
    </source>
</evidence>
<evidence type="ECO:0000256" key="2">
    <source>
        <dbReference type="ARBA" id="ARBA00005885"/>
    </source>
</evidence>
<feature type="compositionally biased region" description="Polar residues" evidence="7">
    <location>
        <begin position="34"/>
        <end position="43"/>
    </location>
</feature>
<keyword evidence="3" id="KW-0963">Cytoplasm</keyword>
<evidence type="ECO:0000313" key="10">
    <source>
        <dbReference type="Proteomes" id="UP000663760"/>
    </source>
</evidence>